<dbReference type="AlphaFoldDB" id="A0A2W7IUP1"/>
<name>A0A2W7IUP1_9PROT</name>
<keyword evidence="4" id="KW-1185">Reference proteome</keyword>
<dbReference type="PIRSF" id="PIRSF017082">
    <property type="entry name" value="YflP"/>
    <property type="match status" value="1"/>
</dbReference>
<feature type="chain" id="PRO_5015916018" evidence="2">
    <location>
        <begin position="22"/>
        <end position="330"/>
    </location>
</feature>
<dbReference type="EMBL" id="QKYU01000001">
    <property type="protein sequence ID" value="PZW51154.1"/>
    <property type="molecule type" value="Genomic_DNA"/>
</dbReference>
<gene>
    <name evidence="3" type="ORF">C8P66_101375</name>
</gene>
<reference evidence="3 4" key="1">
    <citation type="submission" date="2018-06" db="EMBL/GenBank/DDBJ databases">
        <title>Genomic Encyclopedia of Archaeal and Bacterial Type Strains, Phase II (KMG-II): from individual species to whole genera.</title>
        <authorList>
            <person name="Goeker M."/>
        </authorList>
    </citation>
    <scope>NUCLEOTIDE SEQUENCE [LARGE SCALE GENOMIC DNA]</scope>
    <source>
        <strain evidence="3 4">DSM 24525</strain>
    </source>
</reference>
<comment type="caution">
    <text evidence="3">The sequence shown here is derived from an EMBL/GenBank/DDBJ whole genome shotgun (WGS) entry which is preliminary data.</text>
</comment>
<dbReference type="PANTHER" id="PTHR42928">
    <property type="entry name" value="TRICARBOXYLATE-BINDING PROTEIN"/>
    <property type="match status" value="1"/>
</dbReference>
<dbReference type="PANTHER" id="PTHR42928:SF5">
    <property type="entry name" value="BLR1237 PROTEIN"/>
    <property type="match status" value="1"/>
</dbReference>
<evidence type="ECO:0000256" key="2">
    <source>
        <dbReference type="SAM" id="SignalP"/>
    </source>
</evidence>
<sequence>MTKVTRRSLAAAGLAAVPALAGLGSRPSAAQEVFPARTLTLVVPWTAGGSTDTLGRVLAQTMSMNLHQPIVVENRSGASGTVGHGFVARSKPDGYTFLLATNSTYAMAPHLMTLPYENRAAFTGLSLVARSAQALCVHPSMPVNTVAEFLAYVRARPGDVTFSSAGIGASSHLATELLMAKTRTQMLHVPYRGGAPSVQGLLAGEVKVSFVDLVTALPFRQDGRLKVLGVSTTARSDLARDVPTLAESGVAGFESSTDFAFLLPAGTPAPIVQKLSTSLRSALQDPETKARIIALGIEPVGSTAAELDAYWTRELDKWGEIIRVQHITLG</sequence>
<evidence type="ECO:0000313" key="3">
    <source>
        <dbReference type="EMBL" id="PZW51154.1"/>
    </source>
</evidence>
<protein>
    <submittedName>
        <fullName evidence="3">Tripartite-type tricarboxylate transporter receptor subunit TctC</fullName>
    </submittedName>
</protein>
<dbReference type="InterPro" id="IPR005064">
    <property type="entry name" value="BUG"/>
</dbReference>
<proteinExistence type="inferred from homology"/>
<dbReference type="SUPFAM" id="SSF53850">
    <property type="entry name" value="Periplasmic binding protein-like II"/>
    <property type="match status" value="1"/>
</dbReference>
<dbReference type="Pfam" id="PF03401">
    <property type="entry name" value="TctC"/>
    <property type="match status" value="1"/>
</dbReference>
<dbReference type="InterPro" id="IPR042100">
    <property type="entry name" value="Bug_dom1"/>
</dbReference>
<dbReference type="Gene3D" id="3.40.190.10">
    <property type="entry name" value="Periplasmic binding protein-like II"/>
    <property type="match status" value="1"/>
</dbReference>
<dbReference type="Gene3D" id="3.40.190.150">
    <property type="entry name" value="Bordetella uptake gene, domain 1"/>
    <property type="match status" value="1"/>
</dbReference>
<dbReference type="CDD" id="cd07012">
    <property type="entry name" value="PBP2_Bug_TTT"/>
    <property type="match status" value="1"/>
</dbReference>
<keyword evidence="3" id="KW-0675">Receptor</keyword>
<comment type="similarity">
    <text evidence="1">Belongs to the UPF0065 (bug) family.</text>
</comment>
<feature type="signal peptide" evidence="2">
    <location>
        <begin position="1"/>
        <end position="21"/>
    </location>
</feature>
<keyword evidence="2" id="KW-0732">Signal</keyword>
<accession>A0A2W7IUP1</accession>
<evidence type="ECO:0000313" key="4">
    <source>
        <dbReference type="Proteomes" id="UP000249688"/>
    </source>
</evidence>
<dbReference type="Proteomes" id="UP000249688">
    <property type="component" value="Unassembled WGS sequence"/>
</dbReference>
<evidence type="ECO:0000256" key="1">
    <source>
        <dbReference type="ARBA" id="ARBA00006987"/>
    </source>
</evidence>
<organism evidence="3 4">
    <name type="scientific">Humitalea rosea</name>
    <dbReference type="NCBI Taxonomy" id="990373"/>
    <lineage>
        <taxon>Bacteria</taxon>
        <taxon>Pseudomonadati</taxon>
        <taxon>Pseudomonadota</taxon>
        <taxon>Alphaproteobacteria</taxon>
        <taxon>Acetobacterales</taxon>
        <taxon>Roseomonadaceae</taxon>
        <taxon>Humitalea</taxon>
    </lineage>
</organism>